<dbReference type="PANTHER" id="PTHR35527:SF2">
    <property type="entry name" value="HYDROLASE"/>
    <property type="match status" value="1"/>
</dbReference>
<dbReference type="RefSeq" id="WP_218327720.1">
    <property type="nucleotide sequence ID" value="NZ_JAHUZB010000015.1"/>
</dbReference>
<evidence type="ECO:0000313" key="4">
    <source>
        <dbReference type="Proteomes" id="UP000774130"/>
    </source>
</evidence>
<evidence type="ECO:0000256" key="1">
    <source>
        <dbReference type="ARBA" id="ARBA00022801"/>
    </source>
</evidence>
<name>A0ABS6THQ9_9ENTE</name>
<dbReference type="InterPro" id="IPR052193">
    <property type="entry name" value="Peptidase_C59"/>
</dbReference>
<keyword evidence="1 3" id="KW-0378">Hydrolase</keyword>
<dbReference type="EMBL" id="JAHUZB010000015">
    <property type="protein sequence ID" value="MBV7392507.1"/>
    <property type="molecule type" value="Genomic_DNA"/>
</dbReference>
<evidence type="ECO:0000313" key="3">
    <source>
        <dbReference type="EMBL" id="MBV7392507.1"/>
    </source>
</evidence>
<comment type="caution">
    <text evidence="3">The sequence shown here is derived from an EMBL/GenBank/DDBJ whole genome shotgun (WGS) entry which is preliminary data.</text>
</comment>
<evidence type="ECO:0000259" key="2">
    <source>
        <dbReference type="Pfam" id="PF02275"/>
    </source>
</evidence>
<dbReference type="PANTHER" id="PTHR35527">
    <property type="entry name" value="CHOLOYLGLYCINE HYDROLASE"/>
    <property type="match status" value="1"/>
</dbReference>
<dbReference type="InterPro" id="IPR029132">
    <property type="entry name" value="CBAH/NAAA_C"/>
</dbReference>
<accession>A0ABS6THQ9</accession>
<gene>
    <name evidence="3" type="ORF">KUA55_17805</name>
</gene>
<dbReference type="Pfam" id="PF02275">
    <property type="entry name" value="CBAH"/>
    <property type="match status" value="1"/>
</dbReference>
<dbReference type="GO" id="GO:0016787">
    <property type="term" value="F:hydrolase activity"/>
    <property type="evidence" value="ECO:0007669"/>
    <property type="project" value="UniProtKB-KW"/>
</dbReference>
<keyword evidence="4" id="KW-1185">Reference proteome</keyword>
<protein>
    <submittedName>
        <fullName evidence="3">Linear amide C-N hydrolase</fullName>
    </submittedName>
</protein>
<proteinExistence type="predicted"/>
<dbReference type="Proteomes" id="UP000774130">
    <property type="component" value="Unassembled WGS sequence"/>
</dbReference>
<organism evidence="3 4">
    <name type="scientific">Enterococcus alishanensis</name>
    <dbReference type="NCBI Taxonomy" id="1303817"/>
    <lineage>
        <taxon>Bacteria</taxon>
        <taxon>Bacillati</taxon>
        <taxon>Bacillota</taxon>
        <taxon>Bacilli</taxon>
        <taxon>Lactobacillales</taxon>
        <taxon>Enterococcaceae</taxon>
        <taxon>Enterococcus</taxon>
    </lineage>
</organism>
<reference evidence="3 4" key="1">
    <citation type="submission" date="2021-06" db="EMBL/GenBank/DDBJ databases">
        <title>Enterococcus alishanensis sp. nov., a novel lactic acid bacterium isolated from fresh coffee beans.</title>
        <authorList>
            <person name="Chen Y.-S."/>
        </authorList>
    </citation>
    <scope>NUCLEOTIDE SEQUENCE [LARGE SCALE GENOMIC DNA]</scope>
    <source>
        <strain evidence="3 4">ALS3</strain>
    </source>
</reference>
<feature type="domain" description="Choloylglycine hydrolase/NAAA C-terminal" evidence="2">
    <location>
        <begin position="2"/>
        <end position="310"/>
    </location>
</feature>
<sequence length="335" mass="37355">MCTGTTISSNQGNYYWARTMDFAFDFFNSGGELLYFPGGKEFSMISGNIHSKYSFFGMGMPDTFLMTDGINSEGLTGGCFYFEEATCTSEESLIKKDKKPVVMDELVALFLSQCANVEEVAFLASKLAVINKSTRNKMLDLETFLPLHQMFTDASGKSIILEAVDNGELKVYENTSGSIANSPTYDWHLTNLRNYVNLSDYTKPLLELGDLTIKDIESGSGLHGLPGDYTSPSRYIKITLLSKMMDKPDDSHALNDLYNVFCSVIIPKGIEKDSPTKSDYTAYWAGYDINNKELQLKPTASETFTKVTLDSLMNKFGDQPGSIKINLEKNLYHEV</sequence>